<feature type="compositionally biased region" description="Basic and acidic residues" evidence="1">
    <location>
        <begin position="225"/>
        <end position="243"/>
    </location>
</feature>
<dbReference type="AlphaFoldDB" id="T1GFV5"/>
<evidence type="ECO:0000313" key="3">
    <source>
        <dbReference type="Proteomes" id="UP000015102"/>
    </source>
</evidence>
<feature type="compositionally biased region" description="Polar residues" evidence="1">
    <location>
        <begin position="177"/>
        <end position="192"/>
    </location>
</feature>
<name>T1GFV5_MEGSC</name>
<protein>
    <submittedName>
        <fullName evidence="2">Uncharacterized protein</fullName>
    </submittedName>
</protein>
<organism evidence="2 3">
    <name type="scientific">Megaselia scalaris</name>
    <name type="common">Humpbacked fly</name>
    <name type="synonym">Phora scalaris</name>
    <dbReference type="NCBI Taxonomy" id="36166"/>
    <lineage>
        <taxon>Eukaryota</taxon>
        <taxon>Metazoa</taxon>
        <taxon>Ecdysozoa</taxon>
        <taxon>Arthropoda</taxon>
        <taxon>Hexapoda</taxon>
        <taxon>Insecta</taxon>
        <taxon>Pterygota</taxon>
        <taxon>Neoptera</taxon>
        <taxon>Endopterygota</taxon>
        <taxon>Diptera</taxon>
        <taxon>Brachycera</taxon>
        <taxon>Muscomorpha</taxon>
        <taxon>Platypezoidea</taxon>
        <taxon>Phoridae</taxon>
        <taxon>Megaseliini</taxon>
        <taxon>Megaselia</taxon>
    </lineage>
</organism>
<reference evidence="2" key="2">
    <citation type="submission" date="2015-06" db="UniProtKB">
        <authorList>
            <consortium name="EnsemblMetazoa"/>
        </authorList>
    </citation>
    <scope>IDENTIFICATION</scope>
</reference>
<sequence>MLNSENSMMKYLIILFIFKNPIHVYLNLDRYNSDCDNEKEATDSLLKEYPNQFQSSDLYNQDQELNTELNSPLNAAKINRSTNPFSLKYEIHAPPDEDLPITIDQISFSGSSMMIDQLQAAAASLENSTFLQPSLGSMSIRSSRSKNNRINRISGMTSSSSGTSSTSNAANREKRNLQNNLKNITAQSNSGGDESDRSLHSEPPPEPAPPEIPPRTQSLLMSLRKKSDYQLKYEDNGDQKHEQFIPSNQIDRNNWNF</sequence>
<dbReference type="STRING" id="36166.T1GFV5"/>
<keyword evidence="3" id="KW-1185">Reference proteome</keyword>
<dbReference type="EMBL" id="CAQQ02394037">
    <property type="status" value="NOT_ANNOTATED_CDS"/>
    <property type="molecule type" value="Genomic_DNA"/>
</dbReference>
<feature type="region of interest" description="Disordered" evidence="1">
    <location>
        <begin position="136"/>
        <end position="257"/>
    </location>
</feature>
<dbReference type="Proteomes" id="UP000015102">
    <property type="component" value="Unassembled WGS sequence"/>
</dbReference>
<feature type="compositionally biased region" description="Polar residues" evidence="1">
    <location>
        <begin position="245"/>
        <end position="257"/>
    </location>
</feature>
<dbReference type="HOGENOM" id="CLU_1082936_0_0_1"/>
<reference evidence="3" key="1">
    <citation type="submission" date="2013-02" db="EMBL/GenBank/DDBJ databases">
        <authorList>
            <person name="Hughes D."/>
        </authorList>
    </citation>
    <scope>NUCLEOTIDE SEQUENCE</scope>
    <source>
        <strain>Durham</strain>
        <strain evidence="3">NC isolate 2 -- Noor lab</strain>
    </source>
</reference>
<proteinExistence type="predicted"/>
<evidence type="ECO:0000256" key="1">
    <source>
        <dbReference type="SAM" id="MobiDB-lite"/>
    </source>
</evidence>
<evidence type="ECO:0000313" key="2">
    <source>
        <dbReference type="EnsemblMetazoa" id="MESCA002255-PA"/>
    </source>
</evidence>
<dbReference type="EnsemblMetazoa" id="MESCA002255-RA">
    <property type="protein sequence ID" value="MESCA002255-PA"/>
    <property type="gene ID" value="MESCA002255"/>
</dbReference>
<accession>T1GFV5</accession>
<feature type="compositionally biased region" description="Pro residues" evidence="1">
    <location>
        <begin position="202"/>
        <end position="213"/>
    </location>
</feature>
<feature type="compositionally biased region" description="Low complexity" evidence="1">
    <location>
        <begin position="150"/>
        <end position="167"/>
    </location>
</feature>